<keyword evidence="9" id="KW-1185">Reference proteome</keyword>
<feature type="compositionally biased region" description="Polar residues" evidence="6">
    <location>
        <begin position="248"/>
        <end position="261"/>
    </location>
</feature>
<feature type="domain" description="LIM zinc-binding" evidence="7">
    <location>
        <begin position="551"/>
        <end position="614"/>
    </location>
</feature>
<dbReference type="CDD" id="cd08368">
    <property type="entry name" value="LIM"/>
    <property type="match status" value="2"/>
</dbReference>
<dbReference type="EMBL" id="JANBPU010000063">
    <property type="protein sequence ID" value="KAJ1917736.1"/>
    <property type="molecule type" value="Genomic_DNA"/>
</dbReference>
<name>A0A9W7ZW02_9FUNG</name>
<keyword evidence="1 5" id="KW-0479">Metal-binding</keyword>
<evidence type="ECO:0000256" key="3">
    <source>
        <dbReference type="ARBA" id="ARBA00022833"/>
    </source>
</evidence>
<keyword evidence="3 5" id="KW-0862">Zinc</keyword>
<feature type="compositionally biased region" description="Polar residues" evidence="6">
    <location>
        <begin position="119"/>
        <end position="133"/>
    </location>
</feature>
<dbReference type="InterPro" id="IPR001781">
    <property type="entry name" value="Znf_LIM"/>
</dbReference>
<evidence type="ECO:0000256" key="4">
    <source>
        <dbReference type="ARBA" id="ARBA00023038"/>
    </source>
</evidence>
<dbReference type="AlphaFoldDB" id="A0A9W7ZW02"/>
<evidence type="ECO:0000256" key="1">
    <source>
        <dbReference type="ARBA" id="ARBA00022723"/>
    </source>
</evidence>
<feature type="compositionally biased region" description="Basic and acidic residues" evidence="6">
    <location>
        <begin position="511"/>
        <end position="524"/>
    </location>
</feature>
<feature type="region of interest" description="Disordered" evidence="6">
    <location>
        <begin position="610"/>
        <end position="629"/>
    </location>
</feature>
<dbReference type="GO" id="GO:0005634">
    <property type="term" value="C:nucleus"/>
    <property type="evidence" value="ECO:0007669"/>
    <property type="project" value="TreeGrafter"/>
</dbReference>
<feature type="compositionally biased region" description="Polar residues" evidence="6">
    <location>
        <begin position="619"/>
        <end position="628"/>
    </location>
</feature>
<evidence type="ECO:0000256" key="6">
    <source>
        <dbReference type="SAM" id="MobiDB-lite"/>
    </source>
</evidence>
<feature type="compositionally biased region" description="Polar residues" evidence="6">
    <location>
        <begin position="307"/>
        <end position="322"/>
    </location>
</feature>
<evidence type="ECO:0000259" key="7">
    <source>
        <dbReference type="PROSITE" id="PS50023"/>
    </source>
</evidence>
<comment type="caution">
    <text evidence="8">The sequence shown here is derived from an EMBL/GenBank/DDBJ whole genome shotgun (WGS) entry which is preliminary data.</text>
</comment>
<dbReference type="SUPFAM" id="SSF57716">
    <property type="entry name" value="Glucocorticoid receptor-like (DNA-binding domain)"/>
    <property type="match status" value="2"/>
</dbReference>
<dbReference type="SMART" id="SM00132">
    <property type="entry name" value="LIM"/>
    <property type="match status" value="4"/>
</dbReference>
<keyword evidence="4 5" id="KW-0440">LIM domain</keyword>
<dbReference type="Gene3D" id="2.10.110.10">
    <property type="entry name" value="Cysteine Rich Protein"/>
    <property type="match status" value="4"/>
</dbReference>
<keyword evidence="2" id="KW-0677">Repeat</keyword>
<proteinExistence type="predicted"/>
<feature type="compositionally biased region" description="Low complexity" evidence="6">
    <location>
        <begin position="422"/>
        <end position="433"/>
    </location>
</feature>
<feature type="compositionally biased region" description="Basic and acidic residues" evidence="6">
    <location>
        <begin position="377"/>
        <end position="391"/>
    </location>
</feature>
<dbReference type="PANTHER" id="PTHR24205">
    <property type="entry name" value="FOUR AND A HALF LIM DOMAINS PROTEIN"/>
    <property type="match status" value="1"/>
</dbReference>
<feature type="domain" description="LIM zinc-binding" evidence="7">
    <location>
        <begin position="695"/>
        <end position="755"/>
    </location>
</feature>
<reference evidence="8" key="1">
    <citation type="submission" date="2022-07" db="EMBL/GenBank/DDBJ databases">
        <title>Phylogenomic reconstructions and comparative analyses of Kickxellomycotina fungi.</title>
        <authorList>
            <person name="Reynolds N.K."/>
            <person name="Stajich J.E."/>
            <person name="Barry K."/>
            <person name="Grigoriev I.V."/>
            <person name="Crous P."/>
            <person name="Smith M.E."/>
        </authorList>
    </citation>
    <scope>NUCLEOTIDE SEQUENCE</scope>
    <source>
        <strain evidence="8">NBRC 100468</strain>
    </source>
</reference>
<evidence type="ECO:0000256" key="2">
    <source>
        <dbReference type="ARBA" id="ARBA00022737"/>
    </source>
</evidence>
<sequence>MHPLTDEGTRRLRDSAILPTIKCSTCGQEVHLRLMPTHNCSGRPKPPRLNSNYKARGYDDYDESLSPVDKFPAMPPTYDAEDKPKVGSSGVGGKKLHNILEPSAEILDEDIVDEDFDQSSIEGTLSPGQNSPTMPTPDMYSTHKSRTRTETNNASSTSTTVTTTSSGDGFANGGDQSYKYHNSKNYKSGRGDATPERVRPNLTISTQKAAMLSSESFGSSTAVAPITHTPRYGREGAIASPLPMHSHAPQSANPLHNNNNMGAGGSGYSTHHNNASSSSLASRSSAATRNQRSPSWSIYGLGHVPIQGNSPSQLEHSTNNVPARSEHYSKTGRYQHQNQAKVYPTKTVPYQPSVSQQAPRMPLGLSHQNLLSTTSAHKSEKILRSNSDRHITHSPPKPPVPTRSTSATAHTRLRGTPPPGPSGTSKITSSSHTELTKLVMSASKPMRPELNSTRSTASTHSSTSSGTGSIPAPLTRSGSDGKKNSSNKKAEQLDSLMGDLMIEIEALTSRAKVEQHRESVDTNRRRNNSNNHPPSSQVIMKSPIQAEVSHGECQTCYDKIFERPIIVEGKTHHRMCLRCHQCGCLLDPHLPADWTIAQDGNMYCSKHVPVPPQQQQQQNMQSTGSRTPSPAEEIHHCAGCRKRVNSDAIEAFGLHWHPKHLVCYTCGTGLCATEDRYEHDGRVYCKSDYQKLSAVNCIACNRPHAPTDSLTALNARWHISCFNCQVCHKGFPDKSFYVLENKPYCKYHYHELNDSLCKKCEEPIEGACAQVIEGRFHPECFVCETCNSPLRDIYYNINNKFYCEKHIVPQGMSTPADDGAVADKFADNKRRTIFCDL</sequence>
<feature type="compositionally biased region" description="Low complexity" evidence="6">
    <location>
        <begin position="269"/>
        <end position="289"/>
    </location>
</feature>
<evidence type="ECO:0000256" key="5">
    <source>
        <dbReference type="PROSITE-ProRule" id="PRU00125"/>
    </source>
</evidence>
<gene>
    <name evidence="8" type="ORF">H4219_003048</name>
</gene>
<feature type="region of interest" description="Disordered" evidence="6">
    <location>
        <begin position="511"/>
        <end position="539"/>
    </location>
</feature>
<feature type="region of interest" description="Disordered" evidence="6">
    <location>
        <begin position="377"/>
        <end position="489"/>
    </location>
</feature>
<dbReference type="PROSITE" id="PS50023">
    <property type="entry name" value="LIM_DOMAIN_2"/>
    <property type="match status" value="4"/>
</dbReference>
<feature type="domain" description="LIM zinc-binding" evidence="7">
    <location>
        <begin position="635"/>
        <end position="694"/>
    </location>
</feature>
<evidence type="ECO:0000313" key="9">
    <source>
        <dbReference type="Proteomes" id="UP001150538"/>
    </source>
</evidence>
<feature type="domain" description="LIM zinc-binding" evidence="7">
    <location>
        <begin position="756"/>
        <end position="813"/>
    </location>
</feature>
<accession>A0A9W7ZW02</accession>
<evidence type="ECO:0000313" key="8">
    <source>
        <dbReference type="EMBL" id="KAJ1917736.1"/>
    </source>
</evidence>
<feature type="compositionally biased region" description="Low complexity" evidence="6">
    <location>
        <begin position="452"/>
        <end position="469"/>
    </location>
</feature>
<protein>
    <recommendedName>
        <fullName evidence="7">LIM zinc-binding domain-containing protein</fullName>
    </recommendedName>
</protein>
<dbReference type="OrthoDB" id="1112565at2759"/>
<feature type="compositionally biased region" description="Low complexity" evidence="6">
    <location>
        <begin position="150"/>
        <end position="166"/>
    </location>
</feature>
<dbReference type="GO" id="GO:0046872">
    <property type="term" value="F:metal ion binding"/>
    <property type="evidence" value="ECO:0007669"/>
    <property type="project" value="UniProtKB-KW"/>
</dbReference>
<feature type="compositionally biased region" description="Basic and acidic residues" evidence="6">
    <location>
        <begin position="479"/>
        <end position="489"/>
    </location>
</feature>
<feature type="region of interest" description="Disordered" evidence="6">
    <location>
        <begin position="233"/>
        <end position="344"/>
    </location>
</feature>
<dbReference type="PANTHER" id="PTHR24205:SF16">
    <property type="entry name" value="GH01042P-RELATED"/>
    <property type="match status" value="1"/>
</dbReference>
<feature type="region of interest" description="Disordered" evidence="6">
    <location>
        <begin position="119"/>
        <end position="197"/>
    </location>
</feature>
<dbReference type="PROSITE" id="PS00478">
    <property type="entry name" value="LIM_DOMAIN_1"/>
    <property type="match status" value="3"/>
</dbReference>
<dbReference type="Proteomes" id="UP001150538">
    <property type="component" value="Unassembled WGS sequence"/>
</dbReference>
<dbReference type="GO" id="GO:0003712">
    <property type="term" value="F:transcription coregulator activity"/>
    <property type="evidence" value="ECO:0007669"/>
    <property type="project" value="TreeGrafter"/>
</dbReference>
<dbReference type="Pfam" id="PF00412">
    <property type="entry name" value="LIM"/>
    <property type="match status" value="4"/>
</dbReference>
<organism evidence="8 9">
    <name type="scientific">Mycoemilia scoparia</name>
    <dbReference type="NCBI Taxonomy" id="417184"/>
    <lineage>
        <taxon>Eukaryota</taxon>
        <taxon>Fungi</taxon>
        <taxon>Fungi incertae sedis</taxon>
        <taxon>Zoopagomycota</taxon>
        <taxon>Kickxellomycotina</taxon>
        <taxon>Kickxellomycetes</taxon>
        <taxon>Kickxellales</taxon>
        <taxon>Kickxellaceae</taxon>
        <taxon>Mycoemilia</taxon>
    </lineage>
</organism>